<dbReference type="PANTHER" id="PTHR43745">
    <property type="entry name" value="NITROREDUCTASE MJ1384-RELATED"/>
    <property type="match status" value="1"/>
</dbReference>
<comment type="caution">
    <text evidence="2">The sequence shown here is derived from an EMBL/GenBank/DDBJ whole genome shotgun (WGS) entry which is preliminary data.</text>
</comment>
<dbReference type="InterPro" id="IPR020051">
    <property type="entry name" value="SagB-type_dehydrogenase"/>
</dbReference>
<dbReference type="CDD" id="cd02142">
    <property type="entry name" value="McbC_SagB-like_oxidoreductase"/>
    <property type="match status" value="1"/>
</dbReference>
<dbReference type="InterPro" id="IPR029479">
    <property type="entry name" value="Nitroreductase"/>
</dbReference>
<dbReference type="NCBIfam" id="TIGR03605">
    <property type="entry name" value="antibiot_sagB"/>
    <property type="match status" value="1"/>
</dbReference>
<dbReference type="Gene3D" id="3.40.109.10">
    <property type="entry name" value="NADH Oxidase"/>
    <property type="match status" value="1"/>
</dbReference>
<protein>
    <submittedName>
        <fullName evidence="2">SagB/ThcOx family dehydrogenase</fullName>
    </submittedName>
</protein>
<dbReference type="Pfam" id="PF00881">
    <property type="entry name" value="Nitroreductase"/>
    <property type="match status" value="1"/>
</dbReference>
<feature type="domain" description="Nitroreductase" evidence="1">
    <location>
        <begin position="9"/>
        <end position="190"/>
    </location>
</feature>
<proteinExistence type="predicted"/>
<accession>A0A7C4F936</accession>
<evidence type="ECO:0000259" key="1">
    <source>
        <dbReference type="Pfam" id="PF00881"/>
    </source>
</evidence>
<gene>
    <name evidence="2" type="ORF">ENV17_05015</name>
</gene>
<dbReference type="InterPro" id="IPR052544">
    <property type="entry name" value="Bacteriocin_Proc_Enz"/>
</dbReference>
<sequence length="213" mass="23871">MSVEEAMLSRKSMRAWRSEPLKLEELSMILWAAQGITEYTGWYRRTAPSAGATYPLEVYVVVGEHSVRAGEGFLEAGVYKYDPLRHSLILVKRGDLRRELWEASLRQDWVRDAPVSLVICAVFERTTSRYGERGVRYVHMEAGHAGQNIYLMVTALRLGTVAVGAFHDEAVARVVNAQSGEKPLYVFPVGVPVEPYTGSFDELGKLYSRTRGG</sequence>
<dbReference type="AlphaFoldDB" id="A0A7C4F936"/>
<evidence type="ECO:0000313" key="2">
    <source>
        <dbReference type="EMBL" id="HGI43724.1"/>
    </source>
</evidence>
<reference evidence="2" key="1">
    <citation type="journal article" date="2020" name="mSystems">
        <title>Genome- and Community-Level Interaction Insights into Carbon Utilization and Element Cycling Functions of Hydrothermarchaeota in Hydrothermal Sediment.</title>
        <authorList>
            <person name="Zhou Z."/>
            <person name="Liu Y."/>
            <person name="Xu W."/>
            <person name="Pan J."/>
            <person name="Luo Z.H."/>
            <person name="Li M."/>
        </authorList>
    </citation>
    <scope>NUCLEOTIDE SEQUENCE [LARGE SCALE GENOMIC DNA]</scope>
    <source>
        <strain evidence="2">SpSt-735</strain>
    </source>
</reference>
<dbReference type="EMBL" id="DTFI01000114">
    <property type="protein sequence ID" value="HGI43724.1"/>
    <property type="molecule type" value="Genomic_DNA"/>
</dbReference>
<dbReference type="PANTHER" id="PTHR43745:SF2">
    <property type="entry name" value="NITROREDUCTASE MJ1384-RELATED"/>
    <property type="match status" value="1"/>
</dbReference>
<organism evidence="2">
    <name type="scientific">Thermofilum pendens</name>
    <dbReference type="NCBI Taxonomy" id="2269"/>
    <lineage>
        <taxon>Archaea</taxon>
        <taxon>Thermoproteota</taxon>
        <taxon>Thermoprotei</taxon>
        <taxon>Thermofilales</taxon>
        <taxon>Thermofilaceae</taxon>
        <taxon>Thermofilum</taxon>
    </lineage>
</organism>
<dbReference type="InterPro" id="IPR000415">
    <property type="entry name" value="Nitroreductase-like"/>
</dbReference>
<dbReference type="GO" id="GO:0016491">
    <property type="term" value="F:oxidoreductase activity"/>
    <property type="evidence" value="ECO:0007669"/>
    <property type="project" value="InterPro"/>
</dbReference>
<name>A0A7C4F936_THEPE</name>
<dbReference type="SUPFAM" id="SSF55469">
    <property type="entry name" value="FMN-dependent nitroreductase-like"/>
    <property type="match status" value="1"/>
</dbReference>